<gene>
    <name evidence="2" type="ORF">SAMN05661109_01690</name>
</gene>
<evidence type="ECO:0000313" key="3">
    <source>
        <dbReference type="Proteomes" id="UP000198929"/>
    </source>
</evidence>
<dbReference type="AlphaFoldDB" id="A0A1H9U6E4"/>
<feature type="compositionally biased region" description="Basic and acidic residues" evidence="1">
    <location>
        <begin position="32"/>
        <end position="45"/>
    </location>
</feature>
<organism evidence="2 3">
    <name type="scientific">Corynebacterium cystitidis DSM 20524</name>
    <dbReference type="NCBI Taxonomy" id="1121357"/>
    <lineage>
        <taxon>Bacteria</taxon>
        <taxon>Bacillati</taxon>
        <taxon>Actinomycetota</taxon>
        <taxon>Actinomycetes</taxon>
        <taxon>Mycobacteriales</taxon>
        <taxon>Corynebacteriaceae</taxon>
        <taxon>Corynebacterium</taxon>
    </lineage>
</organism>
<evidence type="ECO:0000256" key="1">
    <source>
        <dbReference type="SAM" id="MobiDB-lite"/>
    </source>
</evidence>
<proteinExistence type="predicted"/>
<dbReference type="EMBL" id="FOGQ01000007">
    <property type="protein sequence ID" value="SES05046.1"/>
    <property type="molecule type" value="Genomic_DNA"/>
</dbReference>
<keyword evidence="3" id="KW-1185">Reference proteome</keyword>
<dbReference type="Proteomes" id="UP000198929">
    <property type="component" value="Unassembled WGS sequence"/>
</dbReference>
<sequence>MSTWRSHHRTMSGDKVTLAELQRALESVQRSHREAKEFLDSRYPDRVAGATSGGETHP</sequence>
<reference evidence="3" key="1">
    <citation type="submission" date="2016-10" db="EMBL/GenBank/DDBJ databases">
        <authorList>
            <person name="Varghese N."/>
            <person name="Submissions S."/>
        </authorList>
    </citation>
    <scope>NUCLEOTIDE SEQUENCE [LARGE SCALE GENOMIC DNA]</scope>
    <source>
        <strain evidence="3">DSM 20524</strain>
    </source>
</reference>
<protein>
    <submittedName>
        <fullName evidence="2">Uncharacterized protein</fullName>
    </submittedName>
</protein>
<dbReference type="STRING" id="1121357.SAMN05661109_01690"/>
<accession>A0A1H9U6E4</accession>
<evidence type="ECO:0000313" key="2">
    <source>
        <dbReference type="EMBL" id="SES05046.1"/>
    </source>
</evidence>
<name>A0A1H9U6E4_9CORY</name>
<feature type="region of interest" description="Disordered" evidence="1">
    <location>
        <begin position="32"/>
        <end position="58"/>
    </location>
</feature>